<feature type="transmembrane region" description="Helical" evidence="1">
    <location>
        <begin position="199"/>
        <end position="226"/>
    </location>
</feature>
<dbReference type="UCSC" id="M02H5.10">
    <property type="organism name" value="c. elegans"/>
</dbReference>
<name>Q966I4_CAEEL</name>
<dbReference type="WormBase" id="M02H5.10a">
    <property type="protein sequence ID" value="CE25948"/>
    <property type="gene ID" value="WBGene00005257"/>
    <property type="gene designation" value="srh-34"/>
</dbReference>
<dbReference type="Pfam" id="PF10318">
    <property type="entry name" value="7TM_GPCR_Srh"/>
    <property type="match status" value="1"/>
</dbReference>
<dbReference type="InterPro" id="IPR019422">
    <property type="entry name" value="7TM_GPCR_serpentine_rcpt_Srh"/>
</dbReference>
<dbReference type="PhylomeDB" id="Q966I4"/>
<feature type="transmembrane region" description="Helical" evidence="1">
    <location>
        <begin position="292"/>
        <end position="312"/>
    </location>
</feature>
<dbReference type="PANTHER" id="PTHR47922:SF1">
    <property type="entry name" value="SERPENTINE RECEPTOR, CLASS H"/>
    <property type="match status" value="1"/>
</dbReference>
<proteinExistence type="predicted"/>
<dbReference type="FunCoup" id="Q966I4">
    <property type="interactions" value="58"/>
</dbReference>
<keyword evidence="1" id="KW-0472">Membrane</keyword>
<keyword evidence="1" id="KW-1133">Transmembrane helix</keyword>
<dbReference type="GeneID" id="191853"/>
<dbReference type="AGR" id="WB:WBGene00005257"/>
<evidence type="ECO:0000313" key="4">
    <source>
        <dbReference type="WormBase" id="M02H5.10a"/>
    </source>
</evidence>
<dbReference type="AlphaFoldDB" id="Q966I4"/>
<dbReference type="PaxDb" id="6239-M02H5.10"/>
<gene>
    <name evidence="2 4" type="primary">srh-34</name>
    <name evidence="2" type="ORF">CELE_M02H5.10</name>
    <name evidence="4" type="ORF">M02H5.10</name>
</gene>
<dbReference type="CTD" id="191853"/>
<protein>
    <submittedName>
        <fullName evidence="2">Serpentine Receptor, class H</fullName>
    </submittedName>
</protein>
<dbReference type="Proteomes" id="UP000001940">
    <property type="component" value="Chromosome V"/>
</dbReference>
<accession>Q966I4</accession>
<dbReference type="HOGENOM" id="CLU_072158_0_0_1"/>
<feature type="transmembrane region" description="Helical" evidence="1">
    <location>
        <begin position="250"/>
        <end position="272"/>
    </location>
</feature>
<keyword evidence="3" id="KW-1185">Reference proteome</keyword>
<dbReference type="OrthoDB" id="5819164at2759"/>
<dbReference type="RefSeq" id="NP_503204.1">
    <property type="nucleotide sequence ID" value="NM_070803.1"/>
</dbReference>
<feature type="transmembrane region" description="Helical" evidence="1">
    <location>
        <begin position="139"/>
        <end position="158"/>
    </location>
</feature>
<dbReference type="InParanoid" id="Q966I4"/>
<sequence length="333" mass="38995">MDYSRSIWNENPIFYNTIKRVFAFSIAIIFPFTHYCVLTKSPKSFGFLKWIIYFHCCCVTCEWLNNAFLIDIMTFQPSVLIRVDGFLNSLIDPAVLFLISSCTEDLARTSALLLFTSRLFMIFNMYRSNFSWTRYFGEGLVYTLVAVIGLWTIPMTFWCLPDQYTEKFRIVYNAKFYPDGLWDSTVVVTSGSDLESERFVSIITILNSIIVGILIFASSKAAFYFLEKRMEVENESEATRRMHQKFNQRTIFQAILYLSFMCIPISMLYLTILLDVKIKGLTYFIDFSIENHPVACIISLFLYYDPYQNYLLKVVRYKPRRRKNKSSTIAALT</sequence>
<dbReference type="PANTHER" id="PTHR47922">
    <property type="entry name" value="SERPENTINE RECEPTOR, CLASS H"/>
    <property type="match status" value="1"/>
</dbReference>
<reference evidence="2 3" key="1">
    <citation type="journal article" date="1998" name="Science">
        <title>Genome sequence of the nematode C. elegans: a platform for investigating biology.</title>
        <authorList>
            <consortium name="The C. elegans sequencing consortium"/>
            <person name="Sulson J.E."/>
            <person name="Waterston R."/>
        </authorList>
    </citation>
    <scope>NUCLEOTIDE SEQUENCE [LARGE SCALE GENOMIC DNA]</scope>
    <source>
        <strain evidence="2 3">Bristol N2</strain>
    </source>
</reference>
<dbReference type="eggNOG" id="ENOG502TGWP">
    <property type="taxonomic scope" value="Eukaryota"/>
</dbReference>
<evidence type="ECO:0000313" key="3">
    <source>
        <dbReference type="Proteomes" id="UP000001940"/>
    </source>
</evidence>
<dbReference type="EMBL" id="BX284605">
    <property type="protein sequence ID" value="CCD62243.1"/>
    <property type="molecule type" value="Genomic_DNA"/>
</dbReference>
<organism evidence="2 3">
    <name type="scientific">Caenorhabditis elegans</name>
    <dbReference type="NCBI Taxonomy" id="6239"/>
    <lineage>
        <taxon>Eukaryota</taxon>
        <taxon>Metazoa</taxon>
        <taxon>Ecdysozoa</taxon>
        <taxon>Nematoda</taxon>
        <taxon>Chromadorea</taxon>
        <taxon>Rhabditida</taxon>
        <taxon>Rhabditina</taxon>
        <taxon>Rhabditomorpha</taxon>
        <taxon>Rhabditoidea</taxon>
        <taxon>Rhabditidae</taxon>
        <taxon>Peloderinae</taxon>
        <taxon>Caenorhabditis</taxon>
    </lineage>
</organism>
<dbReference type="STRING" id="6239.M02H5.10a.1"/>
<evidence type="ECO:0000313" key="2">
    <source>
        <dbReference type="EMBL" id="CCD62243.1"/>
    </source>
</evidence>
<evidence type="ECO:0000256" key="1">
    <source>
        <dbReference type="SAM" id="Phobius"/>
    </source>
</evidence>
<feature type="transmembrane region" description="Helical" evidence="1">
    <location>
        <begin position="20"/>
        <end position="38"/>
    </location>
</feature>
<dbReference type="ExpressionAtlas" id="Q966I4">
    <property type="expression patterns" value="baseline"/>
</dbReference>
<keyword evidence="1" id="KW-0812">Transmembrane</keyword>
<keyword evidence="2" id="KW-0675">Receptor</keyword>